<evidence type="ECO:0000313" key="2">
    <source>
        <dbReference type="EMBL" id="CPR13638.1"/>
    </source>
</evidence>
<protein>
    <recommendedName>
        <fullName evidence="1">Polysaccharide pyruvyl transferase domain-containing protein</fullName>
    </recommendedName>
</protein>
<accession>A0A0G4JP25</accession>
<sequence>MKKYNIIGAFDRHNYGDILFPLIHTKFIESNCSEPVELHYYSLRAIDLSDIGGVKTKAIKELLSPSYSLSDDECIIMCGGDILTVDWVNMMGHLSNKYVYFILRQIQKVLGSSLSNSLVRIVCGQKTKYPYIISHDEIAAKIYYTGVGGSGFELSNSKYIKNVPQMLKNINSISVRENITKMHLSKSGVNCTLIPDSALIMSDYYSLAELNAMPWKENIDCKNGFSFDDYIIFQTARFNSENKIDDVINELKYIYTATGKSILLLPIGRATGHEDHIILEKIYKLLSNEKIPVGIQNSPHVLNIMSSLAHAKAYIGTSLHGAITAYSYGHKVCAFSTNEVKKLKGFIEAWLVPEDYHMSADSNFSDGFINLCKNSYNVQNIDAINKQKEMIFSDLRKYL</sequence>
<dbReference type="EMBL" id="CGIG01000001">
    <property type="protein sequence ID" value="CPR13638.1"/>
    <property type="molecule type" value="Genomic_DNA"/>
</dbReference>
<dbReference type="Pfam" id="PF04230">
    <property type="entry name" value="PS_pyruv_trans"/>
    <property type="match status" value="1"/>
</dbReference>
<dbReference type="STRING" id="1109412.BN1221_00034c"/>
<dbReference type="Proteomes" id="UP000044377">
    <property type="component" value="Unassembled WGS sequence"/>
</dbReference>
<dbReference type="InterPro" id="IPR007345">
    <property type="entry name" value="Polysacch_pyruvyl_Trfase"/>
</dbReference>
<dbReference type="AlphaFoldDB" id="A0A0G4JP25"/>
<evidence type="ECO:0000259" key="1">
    <source>
        <dbReference type="Pfam" id="PF04230"/>
    </source>
</evidence>
<organism evidence="2 3">
    <name type="scientific">Brenneria goodwinii</name>
    <dbReference type="NCBI Taxonomy" id="1109412"/>
    <lineage>
        <taxon>Bacteria</taxon>
        <taxon>Pseudomonadati</taxon>
        <taxon>Pseudomonadota</taxon>
        <taxon>Gammaproteobacteria</taxon>
        <taxon>Enterobacterales</taxon>
        <taxon>Pectobacteriaceae</taxon>
        <taxon>Brenneria</taxon>
    </lineage>
</organism>
<dbReference type="RefSeq" id="WP_072065789.1">
    <property type="nucleotide sequence ID" value="NZ_CGIG01000001.1"/>
</dbReference>
<gene>
    <name evidence="2" type="ORF">BN1221_00034c</name>
</gene>
<evidence type="ECO:0000313" key="3">
    <source>
        <dbReference type="Proteomes" id="UP000044377"/>
    </source>
</evidence>
<name>A0A0G4JP25_9GAMM</name>
<feature type="domain" description="Polysaccharide pyruvyl transferase" evidence="1">
    <location>
        <begin position="14"/>
        <end position="337"/>
    </location>
</feature>
<dbReference type="OrthoDB" id="1425928at2"/>
<keyword evidence="3" id="KW-1185">Reference proteome</keyword>
<reference evidence="3" key="1">
    <citation type="submission" date="2015-01" db="EMBL/GenBank/DDBJ databases">
        <authorList>
            <person name="Paterson Steve"/>
        </authorList>
    </citation>
    <scope>NUCLEOTIDE SEQUENCE [LARGE SCALE GENOMIC DNA]</scope>
    <source>
        <strain evidence="3">OBR1</strain>
    </source>
</reference>
<proteinExistence type="predicted"/>